<dbReference type="SUPFAM" id="SSF54909">
    <property type="entry name" value="Dimeric alpha+beta barrel"/>
    <property type="match status" value="1"/>
</dbReference>
<sequence length="114" mass="12504">MKYALLLFDPEGYWDAVSEQEMAAALAEHQAFARYLDERGVTHTGQALHPEREARTLRPTADGPAATGGPFTPRRAEFGGFYVVDCADLDEAEEVARNCPIGAGIEIRPVWEAP</sequence>
<evidence type="ECO:0000313" key="4">
    <source>
        <dbReference type="EMBL" id="MBB5081584.1"/>
    </source>
</evidence>
<evidence type="ECO:0000259" key="3">
    <source>
        <dbReference type="Pfam" id="PF03795"/>
    </source>
</evidence>
<evidence type="ECO:0000256" key="2">
    <source>
        <dbReference type="SAM" id="MobiDB-lite"/>
    </source>
</evidence>
<protein>
    <recommendedName>
        <fullName evidence="3">YCII-related domain-containing protein</fullName>
    </recommendedName>
</protein>
<accession>A0A7W8A8K3</accession>
<dbReference type="Proteomes" id="UP000568380">
    <property type="component" value="Unassembled WGS sequence"/>
</dbReference>
<evidence type="ECO:0000313" key="5">
    <source>
        <dbReference type="Proteomes" id="UP000568380"/>
    </source>
</evidence>
<keyword evidence="5" id="KW-1185">Reference proteome</keyword>
<feature type="domain" description="YCII-related" evidence="3">
    <location>
        <begin position="1"/>
        <end position="112"/>
    </location>
</feature>
<evidence type="ECO:0000256" key="1">
    <source>
        <dbReference type="ARBA" id="ARBA00007689"/>
    </source>
</evidence>
<proteinExistence type="inferred from homology"/>
<reference evidence="4 5" key="1">
    <citation type="submission" date="2020-08" db="EMBL/GenBank/DDBJ databases">
        <title>Genomic Encyclopedia of Type Strains, Phase IV (KMG-IV): sequencing the most valuable type-strain genomes for metagenomic binning, comparative biology and taxonomic classification.</title>
        <authorList>
            <person name="Goeker M."/>
        </authorList>
    </citation>
    <scope>NUCLEOTIDE SEQUENCE [LARGE SCALE GENOMIC DNA]</scope>
    <source>
        <strain evidence="4 5">DSM 45385</strain>
    </source>
</reference>
<gene>
    <name evidence="4" type="ORF">HNR40_007079</name>
</gene>
<dbReference type="Gene3D" id="3.30.70.1060">
    <property type="entry name" value="Dimeric alpha+beta barrel"/>
    <property type="match status" value="1"/>
</dbReference>
<dbReference type="EMBL" id="JACHIN010000011">
    <property type="protein sequence ID" value="MBB5081584.1"/>
    <property type="molecule type" value="Genomic_DNA"/>
</dbReference>
<dbReference type="AlphaFoldDB" id="A0A7W8A8K3"/>
<name>A0A7W8A8K3_9ACTN</name>
<feature type="region of interest" description="Disordered" evidence="2">
    <location>
        <begin position="44"/>
        <end position="74"/>
    </location>
</feature>
<dbReference type="PANTHER" id="PTHR35174:SF3">
    <property type="entry name" value="BLL7171 PROTEIN"/>
    <property type="match status" value="1"/>
</dbReference>
<organism evidence="4 5">
    <name type="scientific">Nonomuraea endophytica</name>
    <dbReference type="NCBI Taxonomy" id="714136"/>
    <lineage>
        <taxon>Bacteria</taxon>
        <taxon>Bacillati</taxon>
        <taxon>Actinomycetota</taxon>
        <taxon>Actinomycetes</taxon>
        <taxon>Streptosporangiales</taxon>
        <taxon>Streptosporangiaceae</taxon>
        <taxon>Nonomuraea</taxon>
    </lineage>
</organism>
<dbReference type="InterPro" id="IPR011008">
    <property type="entry name" value="Dimeric_a/b-barrel"/>
</dbReference>
<comment type="caution">
    <text evidence="4">The sequence shown here is derived from an EMBL/GenBank/DDBJ whole genome shotgun (WGS) entry which is preliminary data.</text>
</comment>
<dbReference type="Pfam" id="PF03795">
    <property type="entry name" value="YCII"/>
    <property type="match status" value="1"/>
</dbReference>
<dbReference type="InterPro" id="IPR005545">
    <property type="entry name" value="YCII"/>
</dbReference>
<comment type="similarity">
    <text evidence="1">Belongs to the YciI family.</text>
</comment>
<dbReference type="RefSeq" id="WP_184969088.1">
    <property type="nucleotide sequence ID" value="NZ_JACHIN010000011.1"/>
</dbReference>
<dbReference type="PANTHER" id="PTHR35174">
    <property type="entry name" value="BLL7171 PROTEIN-RELATED"/>
    <property type="match status" value="1"/>
</dbReference>